<dbReference type="SMART" id="SM00345">
    <property type="entry name" value="HTH_GNTR"/>
    <property type="match status" value="1"/>
</dbReference>
<dbReference type="RefSeq" id="WP_349135825.1">
    <property type="nucleotide sequence ID" value="NZ_JBBMFF010000214.1"/>
</dbReference>
<dbReference type="InterPro" id="IPR050679">
    <property type="entry name" value="Bact_HTH_transcr_reg"/>
</dbReference>
<sequence>MSISSKKPLYYQLKQTLLKWIEGGDYPPGSILPSEKQLQDSFGISRTTVRMALKELEQEGFLVRSPGKGTFVASMKIESGPRRILSFTQEMLNMGLQVSNQVVSLEKELPVIRTANKLQIPQDQPVWRLERIRMADSVPIATEVNYIPAALVPNMEAQLAQNQSFYSCLEEEYGIIIVYARERVECRLANMRESRHLGIPKGSAILYVERQTFGYRKSRPMELFPVEFVKMSYNAEKYTFHQIIRKE</sequence>
<dbReference type="Proteomes" id="UP001491552">
    <property type="component" value="Unassembled WGS sequence"/>
</dbReference>
<keyword evidence="1" id="KW-0805">Transcription regulation</keyword>
<dbReference type="SMART" id="SM00866">
    <property type="entry name" value="UTRA"/>
    <property type="match status" value="1"/>
</dbReference>
<dbReference type="InterPro" id="IPR028978">
    <property type="entry name" value="Chorismate_lyase_/UTRA_dom_sf"/>
</dbReference>
<dbReference type="CDD" id="cd07377">
    <property type="entry name" value="WHTH_GntR"/>
    <property type="match status" value="1"/>
</dbReference>
<name>A0ABV1G6S3_9FIRM</name>
<keyword evidence="2" id="KW-0238">DNA-binding</keyword>
<organism evidence="5 6">
    <name type="scientific">Faecousia intestinalis</name>
    <dbReference type="NCBI Taxonomy" id="3133167"/>
    <lineage>
        <taxon>Bacteria</taxon>
        <taxon>Bacillati</taxon>
        <taxon>Bacillota</taxon>
        <taxon>Clostridia</taxon>
        <taxon>Eubacteriales</taxon>
        <taxon>Oscillospiraceae</taxon>
        <taxon>Faecousia</taxon>
    </lineage>
</organism>
<reference evidence="5 6" key="1">
    <citation type="submission" date="2024-03" db="EMBL/GenBank/DDBJ databases">
        <title>Human intestinal bacterial collection.</title>
        <authorList>
            <person name="Pauvert C."/>
            <person name="Hitch T.C.A."/>
            <person name="Clavel T."/>
        </authorList>
    </citation>
    <scope>NUCLEOTIDE SEQUENCE [LARGE SCALE GENOMIC DNA]</scope>
    <source>
        <strain evidence="5 6">CLA-AA-H192</strain>
    </source>
</reference>
<dbReference type="Gene3D" id="1.10.10.10">
    <property type="entry name" value="Winged helix-like DNA-binding domain superfamily/Winged helix DNA-binding domain"/>
    <property type="match status" value="1"/>
</dbReference>
<dbReference type="PANTHER" id="PTHR44846">
    <property type="entry name" value="MANNOSYL-D-GLYCERATE TRANSPORT/METABOLISM SYSTEM REPRESSOR MNGR-RELATED"/>
    <property type="match status" value="1"/>
</dbReference>
<dbReference type="Gene3D" id="3.40.1410.10">
    <property type="entry name" value="Chorismate lyase-like"/>
    <property type="match status" value="1"/>
</dbReference>
<proteinExistence type="predicted"/>
<dbReference type="SUPFAM" id="SSF64288">
    <property type="entry name" value="Chorismate lyase-like"/>
    <property type="match status" value="1"/>
</dbReference>
<dbReference type="EMBL" id="JBBMFF010000214">
    <property type="protein sequence ID" value="MEQ2511118.1"/>
    <property type="molecule type" value="Genomic_DNA"/>
</dbReference>
<comment type="caution">
    <text evidence="5">The sequence shown here is derived from an EMBL/GenBank/DDBJ whole genome shotgun (WGS) entry which is preliminary data.</text>
</comment>
<accession>A0ABV1G6S3</accession>
<dbReference type="Pfam" id="PF07702">
    <property type="entry name" value="UTRA"/>
    <property type="match status" value="1"/>
</dbReference>
<dbReference type="InterPro" id="IPR011663">
    <property type="entry name" value="UTRA"/>
</dbReference>
<evidence type="ECO:0000256" key="2">
    <source>
        <dbReference type="ARBA" id="ARBA00023125"/>
    </source>
</evidence>
<gene>
    <name evidence="5" type="ORF">WMO66_07655</name>
</gene>
<dbReference type="InterPro" id="IPR000524">
    <property type="entry name" value="Tscrpt_reg_HTH_GntR"/>
</dbReference>
<evidence type="ECO:0000313" key="5">
    <source>
        <dbReference type="EMBL" id="MEQ2511118.1"/>
    </source>
</evidence>
<dbReference type="PRINTS" id="PR00035">
    <property type="entry name" value="HTHGNTR"/>
</dbReference>
<feature type="domain" description="HTH gntR-type" evidence="4">
    <location>
        <begin position="7"/>
        <end position="75"/>
    </location>
</feature>
<evidence type="ECO:0000256" key="3">
    <source>
        <dbReference type="ARBA" id="ARBA00023163"/>
    </source>
</evidence>
<evidence type="ECO:0000313" key="6">
    <source>
        <dbReference type="Proteomes" id="UP001491552"/>
    </source>
</evidence>
<dbReference type="PROSITE" id="PS50949">
    <property type="entry name" value="HTH_GNTR"/>
    <property type="match status" value="1"/>
</dbReference>
<evidence type="ECO:0000256" key="1">
    <source>
        <dbReference type="ARBA" id="ARBA00023015"/>
    </source>
</evidence>
<dbReference type="SUPFAM" id="SSF46785">
    <property type="entry name" value="Winged helix' DNA-binding domain"/>
    <property type="match status" value="1"/>
</dbReference>
<dbReference type="Pfam" id="PF00392">
    <property type="entry name" value="GntR"/>
    <property type="match status" value="1"/>
</dbReference>
<protein>
    <submittedName>
        <fullName evidence="5">GntR family transcriptional regulator</fullName>
    </submittedName>
</protein>
<evidence type="ECO:0000259" key="4">
    <source>
        <dbReference type="PROSITE" id="PS50949"/>
    </source>
</evidence>
<dbReference type="InterPro" id="IPR036388">
    <property type="entry name" value="WH-like_DNA-bd_sf"/>
</dbReference>
<dbReference type="InterPro" id="IPR036390">
    <property type="entry name" value="WH_DNA-bd_sf"/>
</dbReference>
<keyword evidence="3" id="KW-0804">Transcription</keyword>
<dbReference type="PANTHER" id="PTHR44846:SF1">
    <property type="entry name" value="MANNOSYL-D-GLYCERATE TRANSPORT_METABOLISM SYSTEM REPRESSOR MNGR-RELATED"/>
    <property type="match status" value="1"/>
</dbReference>
<keyword evidence="6" id="KW-1185">Reference proteome</keyword>